<protein>
    <submittedName>
        <fullName evidence="1">Uncharacterized protein</fullName>
    </submittedName>
</protein>
<dbReference type="RefSeq" id="WP_199041737.1">
    <property type="nucleotide sequence ID" value="NZ_JAELXS010000021.1"/>
</dbReference>
<comment type="caution">
    <text evidence="1">The sequence shown here is derived from an EMBL/GenBank/DDBJ whole genome shotgun (WGS) entry which is preliminary data.</text>
</comment>
<dbReference type="EMBL" id="JAELXS010000021">
    <property type="protein sequence ID" value="MBJ6123725.1"/>
    <property type="molecule type" value="Genomic_DNA"/>
</dbReference>
<organism evidence="1 2">
    <name type="scientific">Sphingomonas mollis</name>
    <dbReference type="NCBI Taxonomy" id="2795726"/>
    <lineage>
        <taxon>Bacteria</taxon>
        <taxon>Pseudomonadati</taxon>
        <taxon>Pseudomonadota</taxon>
        <taxon>Alphaproteobacteria</taxon>
        <taxon>Sphingomonadales</taxon>
        <taxon>Sphingomonadaceae</taxon>
        <taxon>Sphingomonas</taxon>
    </lineage>
</organism>
<dbReference type="Proteomes" id="UP000640426">
    <property type="component" value="Unassembled WGS sequence"/>
</dbReference>
<evidence type="ECO:0000313" key="2">
    <source>
        <dbReference type="Proteomes" id="UP000640426"/>
    </source>
</evidence>
<sequence>MPTPDVTFDRVAKALVDFYSTGSHAFFLSERLVALIDRLDPGSLERRPVTIGASKGVEVPFFMAMPNRNQSAVDAQLTDVLVKDEDYAGNGFDQLSFPPVHPFATRILPTYLPSPIST</sequence>
<gene>
    <name evidence="1" type="ORF">JAO74_18285</name>
</gene>
<accession>A0ABS0XVG4</accession>
<name>A0ABS0XVG4_9SPHN</name>
<proteinExistence type="predicted"/>
<reference evidence="2" key="1">
    <citation type="submission" date="2020-12" db="EMBL/GenBank/DDBJ databases">
        <title>Hymenobacter sp.</title>
        <authorList>
            <person name="Kim M.K."/>
        </authorList>
    </citation>
    <scope>NUCLEOTIDE SEQUENCE [LARGE SCALE GENOMIC DNA]</scope>
    <source>
        <strain evidence="2">BT553</strain>
    </source>
</reference>
<evidence type="ECO:0000313" key="1">
    <source>
        <dbReference type="EMBL" id="MBJ6123725.1"/>
    </source>
</evidence>
<keyword evidence="2" id="KW-1185">Reference proteome</keyword>